<dbReference type="EMBL" id="CM042882">
    <property type="protein sequence ID" value="KAI4382342.1"/>
    <property type="molecule type" value="Genomic_DNA"/>
</dbReference>
<keyword evidence="2" id="KW-1185">Reference proteome</keyword>
<organism evidence="1 2">
    <name type="scientific">Melastoma candidum</name>
    <dbReference type="NCBI Taxonomy" id="119954"/>
    <lineage>
        <taxon>Eukaryota</taxon>
        <taxon>Viridiplantae</taxon>
        <taxon>Streptophyta</taxon>
        <taxon>Embryophyta</taxon>
        <taxon>Tracheophyta</taxon>
        <taxon>Spermatophyta</taxon>
        <taxon>Magnoliopsida</taxon>
        <taxon>eudicotyledons</taxon>
        <taxon>Gunneridae</taxon>
        <taxon>Pentapetalae</taxon>
        <taxon>rosids</taxon>
        <taxon>malvids</taxon>
        <taxon>Myrtales</taxon>
        <taxon>Melastomataceae</taxon>
        <taxon>Melastomatoideae</taxon>
        <taxon>Melastomateae</taxon>
        <taxon>Melastoma</taxon>
    </lineage>
</organism>
<evidence type="ECO:0000313" key="1">
    <source>
        <dbReference type="EMBL" id="KAI4382342.1"/>
    </source>
</evidence>
<dbReference type="Proteomes" id="UP001057402">
    <property type="component" value="Chromosome 3"/>
</dbReference>
<sequence length="129" mass="14147">MASPTISRQVLLRLLRPRAISRSISTTIPLLQEPQLAELTPAPPPTLDSNDAATSLSSIPFSGSPLYSSSSWQSPIPPSTLSLIPQLTLFNNSRIQSLSQSLNAASLVNVFADWMTSQHWLDIKQLFEF</sequence>
<protein>
    <submittedName>
        <fullName evidence="1">Uncharacterized protein</fullName>
    </submittedName>
</protein>
<comment type="caution">
    <text evidence="1">The sequence shown here is derived from an EMBL/GenBank/DDBJ whole genome shotgun (WGS) entry which is preliminary data.</text>
</comment>
<proteinExistence type="predicted"/>
<name>A0ACB9S2G4_9MYRT</name>
<reference evidence="2" key="1">
    <citation type="journal article" date="2023" name="Front. Plant Sci.">
        <title>Chromosomal-level genome assembly of Melastoma candidum provides insights into trichome evolution.</title>
        <authorList>
            <person name="Zhong Y."/>
            <person name="Wu W."/>
            <person name="Sun C."/>
            <person name="Zou P."/>
            <person name="Liu Y."/>
            <person name="Dai S."/>
            <person name="Zhou R."/>
        </authorList>
    </citation>
    <scope>NUCLEOTIDE SEQUENCE [LARGE SCALE GENOMIC DNA]</scope>
</reference>
<gene>
    <name evidence="1" type="ORF">MLD38_008318</name>
</gene>
<evidence type="ECO:0000313" key="2">
    <source>
        <dbReference type="Proteomes" id="UP001057402"/>
    </source>
</evidence>
<accession>A0ACB9S2G4</accession>